<comment type="caution">
    <text evidence="2">The sequence shown here is derived from an EMBL/GenBank/DDBJ whole genome shotgun (WGS) entry which is preliminary data.</text>
</comment>
<accession>A0ABR9F367</accession>
<feature type="compositionally biased region" description="Polar residues" evidence="1">
    <location>
        <begin position="64"/>
        <end position="82"/>
    </location>
</feature>
<name>A0ABR9F367_9GAMM</name>
<gene>
    <name evidence="2" type="ORF">EI168_12455</name>
</gene>
<protein>
    <submittedName>
        <fullName evidence="2">Uncharacterized protein</fullName>
    </submittedName>
</protein>
<dbReference type="EMBL" id="RRZD01000011">
    <property type="protein sequence ID" value="MBE0400913.1"/>
    <property type="molecule type" value="Genomic_DNA"/>
</dbReference>
<evidence type="ECO:0000313" key="2">
    <source>
        <dbReference type="EMBL" id="MBE0400913.1"/>
    </source>
</evidence>
<proteinExistence type="predicted"/>
<evidence type="ECO:0000256" key="1">
    <source>
        <dbReference type="SAM" id="MobiDB-lite"/>
    </source>
</evidence>
<feature type="region of interest" description="Disordered" evidence="1">
    <location>
        <begin position="15"/>
        <end position="92"/>
    </location>
</feature>
<organism evidence="2 3">
    <name type="scientific">Halomonas casei</name>
    <dbReference type="NCBI Taxonomy" id="2742613"/>
    <lineage>
        <taxon>Bacteria</taxon>
        <taxon>Pseudomonadati</taxon>
        <taxon>Pseudomonadota</taxon>
        <taxon>Gammaproteobacteria</taxon>
        <taxon>Oceanospirillales</taxon>
        <taxon>Halomonadaceae</taxon>
        <taxon>Halomonas</taxon>
    </lineage>
</organism>
<sequence length="92" mass="10502">MDNWVENHRIAVPPVYAQEREQPPVQQAVPYRLENKQPTSGVDASHQHPVDKPATQRSFGHLFQSYTDSNDDAQSNHRQGTSLKALIRQINK</sequence>
<keyword evidence="3" id="KW-1185">Reference proteome</keyword>
<dbReference type="Proteomes" id="UP001645039">
    <property type="component" value="Unassembled WGS sequence"/>
</dbReference>
<reference evidence="2 3" key="1">
    <citation type="submission" date="2020-07" db="EMBL/GenBank/DDBJ databases">
        <title>Halophilic bacteria isolated from french cheeses.</title>
        <authorList>
            <person name="Kothe C.I."/>
            <person name="Farah-Kraiem B."/>
            <person name="Renault P."/>
            <person name="Dridi B."/>
        </authorList>
    </citation>
    <scope>NUCLEOTIDE SEQUENCE [LARGE SCALE GENOMIC DNA]</scope>
    <source>
        <strain evidence="2 3">FME1</strain>
    </source>
</reference>
<evidence type="ECO:0000313" key="3">
    <source>
        <dbReference type="Proteomes" id="UP001645039"/>
    </source>
</evidence>